<organism evidence="3 4">
    <name type="scientific">Solirubrum puertoriconensis</name>
    <dbReference type="NCBI Taxonomy" id="1751427"/>
    <lineage>
        <taxon>Bacteria</taxon>
        <taxon>Pseudomonadati</taxon>
        <taxon>Bacteroidota</taxon>
        <taxon>Cytophagia</taxon>
        <taxon>Cytophagales</taxon>
    </lineage>
</organism>
<keyword evidence="1" id="KW-0812">Transmembrane</keyword>
<keyword evidence="1" id="KW-0472">Membrane</keyword>
<evidence type="ECO:0000256" key="2">
    <source>
        <dbReference type="SAM" id="SignalP"/>
    </source>
</evidence>
<feature type="signal peptide" evidence="2">
    <location>
        <begin position="1"/>
        <end position="25"/>
    </location>
</feature>
<dbReference type="EMBL" id="LNAL01000008">
    <property type="protein sequence ID" value="KUG06812.1"/>
    <property type="molecule type" value="Genomic_DNA"/>
</dbReference>
<dbReference type="RefSeq" id="WP_059072505.1">
    <property type="nucleotide sequence ID" value="NZ_LNAL01000008.1"/>
</dbReference>
<accession>A0A9X0HJ36</accession>
<keyword evidence="1" id="KW-1133">Transmembrane helix</keyword>
<name>A0A9X0HJ36_SOLP1</name>
<sequence>MKQLASALQKMAAAALFAAALTGCARNEYAMLPKTSSYHGDQHRSVAVKPAAPVAEQTAPAVVADEPVAPAATVAAAVKDEAAAPRKAAKVAKQERAEVAAAPAAKPNMVQKALVAKALKKVDKLAAKAELKKQSNAASADDANALAKNIKLGIILLLIGVLLGIFGGIIGLLGLIFAIIGIVLIVLGLLEEI</sequence>
<gene>
    <name evidence="3" type="ORF">ASU33_05655</name>
</gene>
<dbReference type="AlphaFoldDB" id="A0A9X0HJ36"/>
<dbReference type="OrthoDB" id="886791at2"/>
<keyword evidence="4" id="KW-1185">Reference proteome</keyword>
<comment type="caution">
    <text evidence="3">The sequence shown here is derived from an EMBL/GenBank/DDBJ whole genome shotgun (WGS) entry which is preliminary data.</text>
</comment>
<evidence type="ECO:0000313" key="3">
    <source>
        <dbReference type="EMBL" id="KUG06812.1"/>
    </source>
</evidence>
<evidence type="ECO:0000313" key="4">
    <source>
        <dbReference type="Proteomes" id="UP000054223"/>
    </source>
</evidence>
<proteinExistence type="predicted"/>
<evidence type="ECO:0000256" key="1">
    <source>
        <dbReference type="SAM" id="Phobius"/>
    </source>
</evidence>
<dbReference type="Proteomes" id="UP000054223">
    <property type="component" value="Unassembled WGS sequence"/>
</dbReference>
<feature type="chain" id="PRO_5040898187" evidence="2">
    <location>
        <begin position="26"/>
        <end position="193"/>
    </location>
</feature>
<feature type="transmembrane region" description="Helical" evidence="1">
    <location>
        <begin position="154"/>
        <end position="187"/>
    </location>
</feature>
<keyword evidence="2" id="KW-0732">Signal</keyword>
<dbReference type="PROSITE" id="PS51257">
    <property type="entry name" value="PROKAR_LIPOPROTEIN"/>
    <property type="match status" value="1"/>
</dbReference>
<protein>
    <submittedName>
        <fullName evidence="3">Uncharacterized protein</fullName>
    </submittedName>
</protein>
<reference evidence="3 4" key="1">
    <citation type="submission" date="2015-11" db="EMBL/GenBank/DDBJ databases">
        <title>Solirubrum puertoriconensis gen. nov. an environmental bacteria isolated in Puerto Rico.</title>
        <authorList>
            <person name="Cuebas-Irizarry M.F."/>
            <person name="Montalvo-Rodriguez R."/>
        </authorList>
    </citation>
    <scope>NUCLEOTIDE SEQUENCE [LARGE SCALE GENOMIC DNA]</scope>
    <source>
        <strain evidence="3 4">MC1A</strain>
    </source>
</reference>